<gene>
    <name evidence="2" type="ORF">EYC79_21100</name>
</gene>
<dbReference type="Proteomes" id="UP000294239">
    <property type="component" value="Unassembled WGS sequence"/>
</dbReference>
<evidence type="ECO:0000313" key="2">
    <source>
        <dbReference type="EMBL" id="TBN08045.1"/>
    </source>
</evidence>
<protein>
    <recommendedName>
        <fullName evidence="4">DUF2147 domain-containing protein</fullName>
    </recommendedName>
</protein>
<feature type="chain" id="PRO_5046642402" description="DUF2147 domain-containing protein" evidence="1">
    <location>
        <begin position="23"/>
        <end position="133"/>
    </location>
</feature>
<name>A0ABY1Y2F8_9HYPH</name>
<evidence type="ECO:0000256" key="1">
    <source>
        <dbReference type="SAM" id="SignalP"/>
    </source>
</evidence>
<dbReference type="GeneID" id="301043684"/>
<keyword evidence="3" id="KW-1185">Reference proteome</keyword>
<comment type="caution">
    <text evidence="2">The sequence shown here is derived from an EMBL/GenBank/DDBJ whole genome shotgun (WGS) entry which is preliminary data.</text>
</comment>
<reference evidence="2 3" key="1">
    <citation type="submission" date="2019-02" db="EMBL/GenBank/DDBJ databases">
        <title>Current taxonomic status of genus Agrobacterium and description of Agrobacterium cavarae sp. nov. isolated from maize roots.</title>
        <authorList>
            <person name="Flores-Felix J.D."/>
            <person name="Menendez E."/>
            <person name="Ramirez-Bahena M.H."/>
            <person name="Garcia-Fraile P."/>
            <person name="Velazquez E."/>
        </authorList>
    </citation>
    <scope>NUCLEOTIDE SEQUENCE [LARGE SCALE GENOMIC DNA]</scope>
    <source>
        <strain evidence="2 3">RZME10</strain>
    </source>
</reference>
<feature type="signal peptide" evidence="1">
    <location>
        <begin position="1"/>
        <end position="22"/>
    </location>
</feature>
<organism evidence="2 3">
    <name type="scientific">Agrobacterium cavarae</name>
    <dbReference type="NCBI Taxonomy" id="2528239"/>
    <lineage>
        <taxon>Bacteria</taxon>
        <taxon>Pseudomonadati</taxon>
        <taxon>Pseudomonadota</taxon>
        <taxon>Alphaproteobacteria</taxon>
        <taxon>Hyphomicrobiales</taxon>
        <taxon>Rhizobiaceae</taxon>
        <taxon>Rhizobium/Agrobacterium group</taxon>
        <taxon>Agrobacterium</taxon>
    </lineage>
</organism>
<sequence>MKPVQLAYVLLALLFIVPCARADQLEPYEGPWRQVSSNAGDCPKCLITVRRFGINLEVVANNGWRATVRPTPKYLREKLPSVEGQGFWETTIGGDRKKISIKVRLTRDEAKFRIALTTGYPAERRTIEATFER</sequence>
<accession>A0ABY1Y2F8</accession>
<proteinExistence type="predicted"/>
<evidence type="ECO:0000313" key="3">
    <source>
        <dbReference type="Proteomes" id="UP000294239"/>
    </source>
</evidence>
<dbReference type="RefSeq" id="WP_130979424.1">
    <property type="nucleotide sequence ID" value="NZ_SISF01000034.1"/>
</dbReference>
<dbReference type="EMBL" id="SISF01000034">
    <property type="protein sequence ID" value="TBN08045.1"/>
    <property type="molecule type" value="Genomic_DNA"/>
</dbReference>
<keyword evidence="1" id="KW-0732">Signal</keyword>
<evidence type="ECO:0008006" key="4">
    <source>
        <dbReference type="Google" id="ProtNLM"/>
    </source>
</evidence>